<organism evidence="2 3">
    <name type="scientific">Segatella cerevisiae</name>
    <dbReference type="NCBI Taxonomy" id="2053716"/>
    <lineage>
        <taxon>Bacteria</taxon>
        <taxon>Pseudomonadati</taxon>
        <taxon>Bacteroidota</taxon>
        <taxon>Bacteroidia</taxon>
        <taxon>Bacteroidales</taxon>
        <taxon>Prevotellaceae</taxon>
        <taxon>Segatella</taxon>
    </lineage>
</organism>
<proteinExistence type="predicted"/>
<evidence type="ECO:0000313" key="3">
    <source>
        <dbReference type="Proteomes" id="UP001204015"/>
    </source>
</evidence>
<keyword evidence="3" id="KW-1185">Reference proteome</keyword>
<feature type="region of interest" description="Disordered" evidence="1">
    <location>
        <begin position="184"/>
        <end position="207"/>
    </location>
</feature>
<feature type="compositionally biased region" description="Polar residues" evidence="1">
    <location>
        <begin position="187"/>
        <end position="201"/>
    </location>
</feature>
<evidence type="ECO:0000313" key="2">
    <source>
        <dbReference type="EMBL" id="MCO6025264.1"/>
    </source>
</evidence>
<comment type="caution">
    <text evidence="2">The sequence shown here is derived from an EMBL/GenBank/DDBJ whole genome shotgun (WGS) entry which is preliminary data.</text>
</comment>
<protein>
    <submittedName>
        <fullName evidence="2">DUF4290 domain-containing protein</fullName>
    </submittedName>
</protein>
<dbReference type="Proteomes" id="UP001204015">
    <property type="component" value="Unassembled WGS sequence"/>
</dbReference>
<gene>
    <name evidence="2" type="ORF">NG821_05325</name>
</gene>
<name>A0ABT1BWC0_9BACT</name>
<accession>A0ABT1BWC0</accession>
<evidence type="ECO:0000256" key="1">
    <source>
        <dbReference type="SAM" id="MobiDB-lite"/>
    </source>
</evidence>
<dbReference type="InterPro" id="IPR025632">
    <property type="entry name" value="DUF4290"/>
</dbReference>
<dbReference type="EMBL" id="JAMXLY010000014">
    <property type="protein sequence ID" value="MCO6025264.1"/>
    <property type="molecule type" value="Genomic_DNA"/>
</dbReference>
<sequence length="207" mass="24356">MNLEGLDYNTQRSKLVLPEYGRTVQKMVDYAMTIEDREKRQKCAEAIIAIMDRMYPEGQDTEDHLHKLWDHLALMSGFKLDVDYPYDIREVKSMTTSKPKPLPYPMQKIPVKHYGSLMFETFDKLKDMEPGEERDELTRIVANQMKRDLVQWSHGLNDDEKIAADLAKFTDGKIQLDIDKFEFDRNPMQQPSQVPLENNSNNKRKRK</sequence>
<reference evidence="2 3" key="1">
    <citation type="submission" date="2022-06" db="EMBL/GenBank/DDBJ databases">
        <title>A taxonomic note on the genus Prevotella: Description of four novel genera and emended description of the genera Hallella and Xylanibacter.</title>
        <authorList>
            <person name="Hitch T.C.A."/>
        </authorList>
    </citation>
    <scope>NUCLEOTIDE SEQUENCE [LARGE SCALE GENOMIC DNA]</scope>
    <source>
        <strain evidence="2 3">DSM 100619</strain>
    </source>
</reference>
<dbReference type="Pfam" id="PF14123">
    <property type="entry name" value="DUF4290"/>
    <property type="match status" value="1"/>
</dbReference>
<dbReference type="RefSeq" id="WP_252760624.1">
    <property type="nucleotide sequence ID" value="NZ_JAMXLY010000014.1"/>
</dbReference>